<name>A0ABX3HFK3_PAEBO</name>
<accession>A0ABX3HFK3</accession>
<dbReference type="InterPro" id="IPR017850">
    <property type="entry name" value="Alkaline_phosphatase_core_sf"/>
</dbReference>
<protein>
    <submittedName>
        <fullName evidence="1">Phosphodiesterase</fullName>
    </submittedName>
</protein>
<dbReference type="RefSeq" id="WP_076110876.1">
    <property type="nucleotide sequence ID" value="NZ_MPTB01000014.1"/>
</dbReference>
<dbReference type="PANTHER" id="PTHR10151:SF120">
    <property type="entry name" value="BIS(5'-ADENOSYL)-TRIPHOSPHATASE"/>
    <property type="match status" value="1"/>
</dbReference>
<dbReference type="Proteomes" id="UP000187412">
    <property type="component" value="Unassembled WGS sequence"/>
</dbReference>
<keyword evidence="2" id="KW-1185">Reference proteome</keyword>
<gene>
    <name evidence="1" type="ORF">BSK56_12860</name>
</gene>
<evidence type="ECO:0000313" key="1">
    <source>
        <dbReference type="EMBL" id="OMD47797.1"/>
    </source>
</evidence>
<evidence type="ECO:0000313" key="2">
    <source>
        <dbReference type="Proteomes" id="UP000187412"/>
    </source>
</evidence>
<dbReference type="Pfam" id="PF01663">
    <property type="entry name" value="Phosphodiest"/>
    <property type="match status" value="1"/>
</dbReference>
<dbReference type="PANTHER" id="PTHR10151">
    <property type="entry name" value="ECTONUCLEOTIDE PYROPHOSPHATASE/PHOSPHODIESTERASE"/>
    <property type="match status" value="1"/>
</dbReference>
<dbReference type="SUPFAM" id="SSF53649">
    <property type="entry name" value="Alkaline phosphatase-like"/>
    <property type="match status" value="1"/>
</dbReference>
<dbReference type="EMBL" id="MPTB01000014">
    <property type="protein sequence ID" value="OMD47797.1"/>
    <property type="molecule type" value="Genomic_DNA"/>
</dbReference>
<proteinExistence type="predicted"/>
<reference evidence="1 2" key="1">
    <citation type="submission" date="2016-10" db="EMBL/GenBank/DDBJ databases">
        <title>Paenibacillus species isolates.</title>
        <authorList>
            <person name="Beno S.M."/>
        </authorList>
    </citation>
    <scope>NUCLEOTIDE SEQUENCE [LARGE SCALE GENOMIC DNA]</scope>
    <source>
        <strain evidence="1 2">FSL H7-0744</strain>
    </source>
</reference>
<dbReference type="PROSITE" id="PS51257">
    <property type="entry name" value="PROKAR_LIPOPROTEIN"/>
    <property type="match status" value="1"/>
</dbReference>
<comment type="caution">
    <text evidence="1">The sequence shown here is derived from an EMBL/GenBank/DDBJ whole genome shotgun (WGS) entry which is preliminary data.</text>
</comment>
<organism evidence="1 2">
    <name type="scientific">Paenibacillus borealis</name>
    <dbReference type="NCBI Taxonomy" id="160799"/>
    <lineage>
        <taxon>Bacteria</taxon>
        <taxon>Bacillati</taxon>
        <taxon>Bacillota</taxon>
        <taxon>Bacilli</taxon>
        <taxon>Bacillales</taxon>
        <taxon>Paenibacillaceae</taxon>
        <taxon>Paenibacillus</taxon>
    </lineage>
</organism>
<dbReference type="InterPro" id="IPR002591">
    <property type="entry name" value="Phosphodiest/P_Trfase"/>
</dbReference>
<sequence>MRQKKSLFLLMIFILIVTSGCKSQELRHKEQDLVRVKSINGENTKKVVLLVIDSLMAQAIDKGIEQLPTIQFLIKHGQYFKNLVSSFPTMSVTIDSSLITGTYPDVHHVPGLTWYSAKEKKLINYGTGPMEIIKLGADSVLVDALVNLNDRHLNRNMPTIYEDLARSGMKSGSINGLIYRGTVDHTLSIPLWIQGPTSLPKTIPVKGPDFLTLGSLSDPLEGIQKLPDGLTRRIGFNNQHSVETAQYLIKANKLPDFLYVYLPDLDQKIHKKGPSELKGVKEVDRQLESLLQSFGSPEEALDKAVFIIVGDSGMTKILPVQDNPVIDLATFFNDYKVLRQEESVTDDTEIILAVNETMAYVYTLKADKLKDIAYLLKADPRIDVISWKEKEWIYAIQGATSKKLRFKANGKLIDDYQQKWAVEQDVEVLDLKIDTQHHSLQYGEYPDVLRRLSGALHSHPGEFLIVTAKPGYELADISSPTHKGGGGHGSFGQAESLVPLILSGTDQKPQYLRIIDLKSFLLKLLTK</sequence>
<dbReference type="Gene3D" id="3.40.720.10">
    <property type="entry name" value="Alkaline Phosphatase, subunit A"/>
    <property type="match status" value="1"/>
</dbReference>